<name>A0A9W9KZG0_9EURO</name>
<evidence type="ECO:0000256" key="1">
    <source>
        <dbReference type="ARBA" id="ARBA00022723"/>
    </source>
</evidence>
<evidence type="ECO:0000256" key="2">
    <source>
        <dbReference type="ARBA" id="ARBA00022801"/>
    </source>
</evidence>
<dbReference type="Gene3D" id="3.30.70.360">
    <property type="match status" value="1"/>
</dbReference>
<evidence type="ECO:0000313" key="5">
    <source>
        <dbReference type="Proteomes" id="UP001147746"/>
    </source>
</evidence>
<dbReference type="InterPro" id="IPR011650">
    <property type="entry name" value="Peptidase_M20_dimer"/>
</dbReference>
<proteinExistence type="predicted"/>
<dbReference type="SUPFAM" id="SSF53187">
    <property type="entry name" value="Zn-dependent exopeptidases"/>
    <property type="match status" value="1"/>
</dbReference>
<reference evidence="4" key="2">
    <citation type="journal article" date="2023" name="IMA Fungus">
        <title>Comparative genomic study of the Penicillium genus elucidates a diverse pangenome and 15 lateral gene transfer events.</title>
        <authorList>
            <person name="Petersen C."/>
            <person name="Sorensen T."/>
            <person name="Nielsen M.R."/>
            <person name="Sondergaard T.E."/>
            <person name="Sorensen J.L."/>
            <person name="Fitzpatrick D.A."/>
            <person name="Frisvad J.C."/>
            <person name="Nielsen K.L."/>
        </authorList>
    </citation>
    <scope>NUCLEOTIDE SEQUENCE</scope>
    <source>
        <strain evidence="4">IBT 21472</strain>
    </source>
</reference>
<dbReference type="InterPro" id="IPR036264">
    <property type="entry name" value="Bact_exopeptidase_dim_dom"/>
</dbReference>
<dbReference type="PANTHER" id="PTHR43808:SF14">
    <property type="entry name" value="PUTATIVE-RELATED"/>
    <property type="match status" value="1"/>
</dbReference>
<organism evidence="4 5">
    <name type="scientific">Penicillium atrosanguineum</name>
    <dbReference type="NCBI Taxonomy" id="1132637"/>
    <lineage>
        <taxon>Eukaryota</taxon>
        <taxon>Fungi</taxon>
        <taxon>Dikarya</taxon>
        <taxon>Ascomycota</taxon>
        <taxon>Pezizomycotina</taxon>
        <taxon>Eurotiomycetes</taxon>
        <taxon>Eurotiomycetidae</taxon>
        <taxon>Eurotiales</taxon>
        <taxon>Aspergillaceae</taxon>
        <taxon>Penicillium</taxon>
    </lineage>
</organism>
<feature type="domain" description="Peptidase M20 dimerisation" evidence="3">
    <location>
        <begin position="147"/>
        <end position="220"/>
    </location>
</feature>
<sequence>MDSMMASAVVTLLRQLMQIPSISNDEHDIGLFLEKHLQSLGYTVERILISPDSCRCNVYAYLGSSRKTRICLTSHMDTVPPQIPMRLTPDTIYGQLRAEGRVLPSDVSFLLVVGEEKGGPGMTAVNPMNLSWETVISGEPTEGKLAVGHKGHFVFELISEGAPAHSGYPQRGRSAVSAMTAVVAALERTTYPSSDIFGPSTFHCGQNRGASDTISLQRNARHYVRFALQATCPELSD</sequence>
<evidence type="ECO:0000313" key="4">
    <source>
        <dbReference type="EMBL" id="KAJ5330753.1"/>
    </source>
</evidence>
<dbReference type="EMBL" id="JAPZBO010000001">
    <property type="protein sequence ID" value="KAJ5330753.1"/>
    <property type="molecule type" value="Genomic_DNA"/>
</dbReference>
<dbReference type="GO" id="GO:0016787">
    <property type="term" value="F:hydrolase activity"/>
    <property type="evidence" value="ECO:0007669"/>
    <property type="project" value="UniProtKB-KW"/>
</dbReference>
<dbReference type="AlphaFoldDB" id="A0A9W9KZG0"/>
<protein>
    <recommendedName>
        <fullName evidence="3">Peptidase M20 dimerisation domain-containing protein</fullName>
    </recommendedName>
</protein>
<dbReference type="Pfam" id="PF07687">
    <property type="entry name" value="M20_dimer"/>
    <property type="match status" value="1"/>
</dbReference>
<accession>A0A9W9KZG0</accession>
<evidence type="ECO:0000259" key="3">
    <source>
        <dbReference type="Pfam" id="PF07687"/>
    </source>
</evidence>
<dbReference type="SUPFAM" id="SSF55031">
    <property type="entry name" value="Bacterial exopeptidase dimerisation domain"/>
    <property type="match status" value="1"/>
</dbReference>
<dbReference type="Gene3D" id="3.40.630.10">
    <property type="entry name" value="Zn peptidases"/>
    <property type="match status" value="2"/>
</dbReference>
<dbReference type="PANTHER" id="PTHR43808">
    <property type="entry name" value="ACETYLORNITHINE DEACETYLASE"/>
    <property type="match status" value="1"/>
</dbReference>
<dbReference type="Proteomes" id="UP001147746">
    <property type="component" value="Unassembled WGS sequence"/>
</dbReference>
<keyword evidence="5" id="KW-1185">Reference proteome</keyword>
<reference evidence="4" key="1">
    <citation type="submission" date="2022-12" db="EMBL/GenBank/DDBJ databases">
        <authorList>
            <person name="Petersen C."/>
        </authorList>
    </citation>
    <scope>NUCLEOTIDE SEQUENCE</scope>
    <source>
        <strain evidence="4">IBT 21472</strain>
    </source>
</reference>
<keyword evidence="2" id="KW-0378">Hydrolase</keyword>
<gene>
    <name evidence="4" type="ORF">N7476_000536</name>
</gene>
<dbReference type="OrthoDB" id="3064516at2759"/>
<comment type="caution">
    <text evidence="4">The sequence shown here is derived from an EMBL/GenBank/DDBJ whole genome shotgun (WGS) entry which is preliminary data.</text>
</comment>
<dbReference type="InterPro" id="IPR050072">
    <property type="entry name" value="Peptidase_M20A"/>
</dbReference>
<keyword evidence="1" id="KW-0479">Metal-binding</keyword>